<feature type="transmembrane region" description="Helical" evidence="9">
    <location>
        <begin position="380"/>
        <end position="404"/>
    </location>
</feature>
<reference evidence="10 11" key="1">
    <citation type="submission" date="2017-05" db="EMBL/GenBank/DDBJ databases">
        <authorList>
            <person name="Varghese N."/>
            <person name="Submissions S."/>
        </authorList>
    </citation>
    <scope>NUCLEOTIDE SEQUENCE [LARGE SCALE GENOMIC DNA]</scope>
    <source>
        <strain evidence="10 11">DSM 27040</strain>
    </source>
</reference>
<dbReference type="PANTHER" id="PTHR43337">
    <property type="entry name" value="XANTHINE/URACIL PERMEASE C887.17-RELATED"/>
    <property type="match status" value="1"/>
</dbReference>
<organism evidence="10 11">
    <name type="scientific">Saccharicrinis carchari</name>
    <dbReference type="NCBI Taxonomy" id="1168039"/>
    <lineage>
        <taxon>Bacteria</taxon>
        <taxon>Pseudomonadati</taxon>
        <taxon>Bacteroidota</taxon>
        <taxon>Bacteroidia</taxon>
        <taxon>Marinilabiliales</taxon>
        <taxon>Marinilabiliaceae</taxon>
        <taxon>Saccharicrinis</taxon>
    </lineage>
</organism>
<feature type="transmembrane region" description="Helical" evidence="9">
    <location>
        <begin position="350"/>
        <end position="368"/>
    </location>
</feature>
<dbReference type="GO" id="GO:0005886">
    <property type="term" value="C:plasma membrane"/>
    <property type="evidence" value="ECO:0007669"/>
    <property type="project" value="UniProtKB-SubCell"/>
</dbReference>
<comment type="subcellular location">
    <subcellularLocation>
        <location evidence="1 8">Cell membrane</location>
        <topology evidence="1 8">Multi-pass membrane protein</topology>
    </subcellularLocation>
</comment>
<evidence type="ECO:0000313" key="10">
    <source>
        <dbReference type="EMBL" id="SMO32780.1"/>
    </source>
</evidence>
<dbReference type="EMBL" id="FXTB01000001">
    <property type="protein sequence ID" value="SMO32780.1"/>
    <property type="molecule type" value="Genomic_DNA"/>
</dbReference>
<dbReference type="GO" id="GO:0005345">
    <property type="term" value="F:purine nucleobase transmembrane transporter activity"/>
    <property type="evidence" value="ECO:0007669"/>
    <property type="project" value="TreeGrafter"/>
</dbReference>
<dbReference type="AlphaFoldDB" id="A0A521ADK7"/>
<feature type="transmembrane region" description="Helical" evidence="9">
    <location>
        <begin position="20"/>
        <end position="42"/>
    </location>
</feature>
<feature type="transmembrane region" description="Helical" evidence="9">
    <location>
        <begin position="416"/>
        <end position="433"/>
    </location>
</feature>
<dbReference type="Proteomes" id="UP000319040">
    <property type="component" value="Unassembled WGS sequence"/>
</dbReference>
<dbReference type="InterPro" id="IPR026033">
    <property type="entry name" value="Azg-like_bact_archaea"/>
</dbReference>
<feature type="transmembrane region" description="Helical" evidence="9">
    <location>
        <begin position="198"/>
        <end position="221"/>
    </location>
</feature>
<feature type="transmembrane region" description="Helical" evidence="9">
    <location>
        <begin position="241"/>
        <end position="267"/>
    </location>
</feature>
<keyword evidence="3 8" id="KW-0813">Transport</keyword>
<sequence length="434" mass="46115">MLEKFFQLKKNNTNVRTEIIAGITTFMTMAYILAVNPAILSVTGMDQGAIFTATALSAAVATMVMALIAKLPFALAPGMGLNAFFAFTVVLGMGHTWQFALTAVFIEGIIFILLTAFNIRELIIKAIPMNIKHAISVGIGLFIALIGFKNAGVVIDNQATLVGLGKVIDINANAAPLVALITLVITGALLARKVKGALLIGIFVGTVLGIPFGLTSLPTSFDITPPSLSPIFAKFEWSNIFTLDMVLVLLTFLFVDLFDTVGTLIGVTSKANMFDKNGQIPRVKKALFADSIGTTVGAVLGTSTVTTYVESASGVGEGGRTGLTAATTGVLFLMALFVSPLFLMIPSAATAPTLILVGVMMFTTITKIDLKDFTESIPAFLTIVMMPFTFSIAEGIVFGMLAFVILKALTGKYKEISIISYLLAILFLLKFFID</sequence>
<feature type="transmembrane region" description="Helical" evidence="9">
    <location>
        <begin position="131"/>
        <end position="150"/>
    </location>
</feature>
<evidence type="ECO:0000256" key="2">
    <source>
        <dbReference type="ARBA" id="ARBA00005697"/>
    </source>
</evidence>
<feature type="transmembrane region" description="Helical" evidence="9">
    <location>
        <begin position="48"/>
        <end position="68"/>
    </location>
</feature>
<name>A0A521ADK7_SACCC</name>
<evidence type="ECO:0000256" key="7">
    <source>
        <dbReference type="ARBA" id="ARBA00023136"/>
    </source>
</evidence>
<keyword evidence="11" id="KW-1185">Reference proteome</keyword>
<dbReference type="InterPro" id="IPR045018">
    <property type="entry name" value="Azg-like"/>
</dbReference>
<protein>
    <submittedName>
        <fullName evidence="10">Putative MFS transporter, AGZA family, xanthine/uracil permease</fullName>
    </submittedName>
</protein>
<feature type="transmembrane region" description="Helical" evidence="9">
    <location>
        <begin position="99"/>
        <end position="119"/>
    </location>
</feature>
<feature type="transmembrane region" description="Helical" evidence="9">
    <location>
        <begin position="287"/>
        <end position="309"/>
    </location>
</feature>
<evidence type="ECO:0000256" key="5">
    <source>
        <dbReference type="ARBA" id="ARBA00022692"/>
    </source>
</evidence>
<evidence type="ECO:0000256" key="6">
    <source>
        <dbReference type="ARBA" id="ARBA00022989"/>
    </source>
</evidence>
<dbReference type="RefSeq" id="WP_142531481.1">
    <property type="nucleotide sequence ID" value="NZ_FXTB01000001.1"/>
</dbReference>
<keyword evidence="7 8" id="KW-0472">Membrane</keyword>
<evidence type="ECO:0000256" key="8">
    <source>
        <dbReference type="PIRNR" id="PIRNR005353"/>
    </source>
</evidence>
<proteinExistence type="inferred from homology"/>
<evidence type="ECO:0000256" key="9">
    <source>
        <dbReference type="SAM" id="Phobius"/>
    </source>
</evidence>
<dbReference type="OrthoDB" id="9808458at2"/>
<dbReference type="PANTHER" id="PTHR43337:SF1">
    <property type="entry name" value="XANTHINE_URACIL PERMEASE C887.17-RELATED"/>
    <property type="match status" value="1"/>
</dbReference>
<feature type="transmembrane region" description="Helical" evidence="9">
    <location>
        <begin position="75"/>
        <end position="93"/>
    </location>
</feature>
<keyword evidence="5 8" id="KW-0812">Transmembrane</keyword>
<comment type="similarity">
    <text evidence="2 8">Belongs to the nucleobase:cation symporter-2 (NCS2) (TC 2.A.40) family. Azg-like subfamily.</text>
</comment>
<dbReference type="InterPro" id="IPR006043">
    <property type="entry name" value="NCS2"/>
</dbReference>
<keyword evidence="4 8" id="KW-1003">Cell membrane</keyword>
<dbReference type="PIRSF" id="PIRSF005353">
    <property type="entry name" value="PbuG"/>
    <property type="match status" value="1"/>
</dbReference>
<evidence type="ECO:0000256" key="3">
    <source>
        <dbReference type="ARBA" id="ARBA00022448"/>
    </source>
</evidence>
<accession>A0A521ADK7</accession>
<gene>
    <name evidence="10" type="ORF">SAMN06265379_10156</name>
</gene>
<dbReference type="Pfam" id="PF00860">
    <property type="entry name" value="Xan_ur_permease"/>
    <property type="match status" value="1"/>
</dbReference>
<evidence type="ECO:0000256" key="4">
    <source>
        <dbReference type="ARBA" id="ARBA00022475"/>
    </source>
</evidence>
<keyword evidence="6 8" id="KW-1133">Transmembrane helix</keyword>
<feature type="transmembrane region" description="Helical" evidence="9">
    <location>
        <begin position="170"/>
        <end position="191"/>
    </location>
</feature>
<feature type="transmembrane region" description="Helical" evidence="9">
    <location>
        <begin position="321"/>
        <end position="343"/>
    </location>
</feature>
<evidence type="ECO:0000256" key="1">
    <source>
        <dbReference type="ARBA" id="ARBA00004651"/>
    </source>
</evidence>
<evidence type="ECO:0000313" key="11">
    <source>
        <dbReference type="Proteomes" id="UP000319040"/>
    </source>
</evidence>